<evidence type="ECO:0000313" key="2">
    <source>
        <dbReference type="EMBL" id="HJD98287.1"/>
    </source>
</evidence>
<dbReference type="PANTHER" id="PTHR36573">
    <property type="entry name" value="INTERMEMBRANE PHOSPHOLIPID TRANSPORT SYSTEM BINDING PROTEIN MLAC"/>
    <property type="match status" value="1"/>
</dbReference>
<dbReference type="PIRSF" id="PIRSF004649">
    <property type="entry name" value="MlaC"/>
    <property type="match status" value="1"/>
</dbReference>
<dbReference type="InterPro" id="IPR042245">
    <property type="entry name" value="Tgt2/MlaC_sf"/>
</dbReference>
<evidence type="ECO:0000313" key="3">
    <source>
        <dbReference type="Proteomes" id="UP000698963"/>
    </source>
</evidence>
<dbReference type="Proteomes" id="UP000698963">
    <property type="component" value="Unassembled WGS sequence"/>
</dbReference>
<protein>
    <submittedName>
        <fullName evidence="2">ABC transporter substrate-binding protein</fullName>
    </submittedName>
</protein>
<dbReference type="Pfam" id="PF05494">
    <property type="entry name" value="MlaC"/>
    <property type="match status" value="1"/>
</dbReference>
<comment type="caution">
    <text evidence="2">The sequence shown here is derived from an EMBL/GenBank/DDBJ whole genome shotgun (WGS) entry which is preliminary data.</text>
</comment>
<name>A0A921AYV4_9BACT</name>
<dbReference type="InterPro" id="IPR008869">
    <property type="entry name" value="MlaC/ttg2D"/>
</dbReference>
<proteinExistence type="predicted"/>
<feature type="chain" id="PRO_5037641601" evidence="1">
    <location>
        <begin position="23"/>
        <end position="208"/>
    </location>
</feature>
<dbReference type="AlphaFoldDB" id="A0A921AYV4"/>
<dbReference type="RefSeq" id="WP_304124029.1">
    <property type="nucleotide sequence ID" value="NZ_DYZA01000239.1"/>
</dbReference>
<dbReference type="EMBL" id="DYZA01000239">
    <property type="protein sequence ID" value="HJD98287.1"/>
    <property type="molecule type" value="Genomic_DNA"/>
</dbReference>
<organism evidence="2 3">
    <name type="scientific">Mailhella massiliensis</name>
    <dbReference type="NCBI Taxonomy" id="1903261"/>
    <lineage>
        <taxon>Bacteria</taxon>
        <taxon>Pseudomonadati</taxon>
        <taxon>Thermodesulfobacteriota</taxon>
        <taxon>Desulfovibrionia</taxon>
        <taxon>Desulfovibrionales</taxon>
        <taxon>Desulfovibrionaceae</taxon>
        <taxon>Mailhella</taxon>
    </lineage>
</organism>
<reference evidence="2" key="1">
    <citation type="journal article" date="2021" name="PeerJ">
        <title>Extensive microbial diversity within the chicken gut microbiome revealed by metagenomics and culture.</title>
        <authorList>
            <person name="Gilroy R."/>
            <person name="Ravi A."/>
            <person name="Getino M."/>
            <person name="Pursley I."/>
            <person name="Horton D.L."/>
            <person name="Alikhan N.F."/>
            <person name="Baker D."/>
            <person name="Gharbi K."/>
            <person name="Hall N."/>
            <person name="Watson M."/>
            <person name="Adriaenssens E.M."/>
            <person name="Foster-Nyarko E."/>
            <person name="Jarju S."/>
            <person name="Secka A."/>
            <person name="Antonio M."/>
            <person name="Oren A."/>
            <person name="Chaudhuri R.R."/>
            <person name="La Ragione R."/>
            <person name="Hildebrand F."/>
            <person name="Pallen M.J."/>
        </authorList>
    </citation>
    <scope>NUCLEOTIDE SEQUENCE</scope>
    <source>
        <strain evidence="2">ChiGjej2B2-19336</strain>
    </source>
</reference>
<accession>A0A921AYV4</accession>
<feature type="signal peptide" evidence="1">
    <location>
        <begin position="1"/>
        <end position="22"/>
    </location>
</feature>
<gene>
    <name evidence="2" type="ORF">K8W16_11665</name>
</gene>
<reference evidence="2" key="2">
    <citation type="submission" date="2021-09" db="EMBL/GenBank/DDBJ databases">
        <authorList>
            <person name="Gilroy R."/>
        </authorList>
    </citation>
    <scope>NUCLEOTIDE SEQUENCE</scope>
    <source>
        <strain evidence="2">ChiGjej2B2-19336</strain>
    </source>
</reference>
<keyword evidence="1" id="KW-0732">Signal</keyword>
<evidence type="ECO:0000256" key="1">
    <source>
        <dbReference type="SAM" id="SignalP"/>
    </source>
</evidence>
<dbReference type="PANTHER" id="PTHR36573:SF1">
    <property type="entry name" value="INTERMEMBRANE PHOSPHOLIPID TRANSPORT SYSTEM BINDING PROTEIN MLAC"/>
    <property type="match status" value="1"/>
</dbReference>
<sequence>MKIKIFLLSFIVFALAAVPAFAAPMTARQTAEAGAERILALLSDPAFKTPEGKPAIRAKVEEELLRLFDFEEFSTRTVGPTWRQFTPEQKQEFKTAFTDLLRNTYIDTLDEYNGQQVRFTGEVSGGNGKRVEVQMEFLADQKVYPVAFRMLEKNNRWVVYDVLIEGISMIKNYRDQFRDILTKNNPQELIDRVKAKAEEQKNKIKEEK</sequence>
<dbReference type="Gene3D" id="3.10.450.710">
    <property type="entry name" value="Tgt2/MlaC"/>
    <property type="match status" value="1"/>
</dbReference>